<dbReference type="PATRIC" id="fig|1229831.3.peg.410"/>
<protein>
    <submittedName>
        <fullName evidence="3">Mce related family protein</fullName>
    </submittedName>
</protein>
<feature type="coiled-coil region" evidence="1">
    <location>
        <begin position="137"/>
        <end position="164"/>
    </location>
</feature>
<dbReference type="STRING" id="1229831.M832_04050"/>
<accession>W8JGH1</accession>
<dbReference type="KEGG" id="cav:M832_04050"/>
<organism evidence="3 4">
    <name type="scientific">Chlamydia avium 10DC88</name>
    <dbReference type="NCBI Taxonomy" id="1229831"/>
    <lineage>
        <taxon>Bacteria</taxon>
        <taxon>Pseudomonadati</taxon>
        <taxon>Chlamydiota</taxon>
        <taxon>Chlamydiia</taxon>
        <taxon>Chlamydiales</taxon>
        <taxon>Chlamydiaceae</taxon>
        <taxon>Chlamydia/Chlamydophila group</taxon>
        <taxon>Chlamydia</taxon>
    </lineage>
</organism>
<evidence type="ECO:0000313" key="3">
    <source>
        <dbReference type="EMBL" id="AHK63270.1"/>
    </source>
</evidence>
<gene>
    <name evidence="3" type="ORF">M832_04050</name>
</gene>
<dbReference type="Proteomes" id="UP000019433">
    <property type="component" value="Chromosome"/>
</dbReference>
<feature type="domain" description="Mce/MlaD" evidence="2">
    <location>
        <begin position="28"/>
        <end position="114"/>
    </location>
</feature>
<evidence type="ECO:0000256" key="1">
    <source>
        <dbReference type="SAM" id="Coils"/>
    </source>
</evidence>
<dbReference type="HOGENOM" id="CLU_099767_0_0_0"/>
<proteinExistence type="predicted"/>
<dbReference type="EMBL" id="CP006571">
    <property type="protein sequence ID" value="AHK63270.1"/>
    <property type="molecule type" value="Genomic_DNA"/>
</dbReference>
<name>W8JGH1_9CHLA</name>
<keyword evidence="1" id="KW-0175">Coiled coil</keyword>
<evidence type="ECO:0000259" key="2">
    <source>
        <dbReference type="Pfam" id="PF02470"/>
    </source>
</evidence>
<dbReference type="AlphaFoldDB" id="W8JGH1"/>
<reference evidence="3 4" key="1">
    <citation type="journal article" date="2014" name="Syst. Appl. Microbiol.">
        <title>Evidence for the existence of two new members of the family Chlamydiaceae and proposal of Chlamydia avium sp. nov. and Chlamydia gallinacea sp. nov.</title>
        <authorList>
            <person name="Sachse K."/>
            <person name="Laroucau K."/>
            <person name="Riege K."/>
            <person name="Wehner S."/>
            <person name="Dilcher M."/>
            <person name="Creasy H.H."/>
            <person name="Weidmann M."/>
            <person name="Myers G."/>
            <person name="Vorimore F."/>
            <person name="Vicari N."/>
            <person name="Magnino S."/>
            <person name="Liebler-Tenorio E."/>
            <person name="Ruettger A."/>
            <person name="Bavoil P.M."/>
            <person name="Hufert F.T."/>
            <person name="Rossello-Mora R."/>
            <person name="Marz M."/>
        </authorList>
    </citation>
    <scope>NUCLEOTIDE SEQUENCE [LARGE SCALE GENOMIC DNA]</scope>
    <source>
        <strain evidence="3 4">10DC88</strain>
    </source>
</reference>
<sequence>MFWLISMYGDLRIIFRHVFFPRNQGDNKQEVRVAFTHLSGVSKGMNVCLAGKSIGSVVKVQDIIDKRIYGDEGQLYCYELVLKIDSGISLYKDDIFAMYSPKVIGETIINVIPGVSRNEQQRLCSEDLVYGRNIDPMEKLIQFIDKADKAINQLENETMRISSQLSLLLDTESNCSLVQQMHLVSESIHRSSESIVHCLDTERVQRIDKLMEDCRDIAGMMKEYGLLYQYNAQWKKQQKLKDR</sequence>
<evidence type="ECO:0000313" key="4">
    <source>
        <dbReference type="Proteomes" id="UP000019433"/>
    </source>
</evidence>
<dbReference type="Pfam" id="PF02470">
    <property type="entry name" value="MlaD"/>
    <property type="match status" value="1"/>
</dbReference>
<dbReference type="InterPro" id="IPR003399">
    <property type="entry name" value="Mce/MlaD"/>
</dbReference>
<dbReference type="eggNOG" id="COG1463">
    <property type="taxonomic scope" value="Bacteria"/>
</dbReference>